<evidence type="ECO:0000256" key="1">
    <source>
        <dbReference type="ARBA" id="ARBA00022630"/>
    </source>
</evidence>
<dbReference type="GO" id="GO:0004791">
    <property type="term" value="F:thioredoxin-disulfide reductase (NADPH) activity"/>
    <property type="evidence" value="ECO:0007669"/>
    <property type="project" value="UniProtKB-EC"/>
</dbReference>
<dbReference type="PRINTS" id="PR00469">
    <property type="entry name" value="PNDRDTASEII"/>
</dbReference>
<dbReference type="InterPro" id="IPR050097">
    <property type="entry name" value="Ferredoxin-NADP_redctase_2"/>
</dbReference>
<dbReference type="InterPro" id="IPR036188">
    <property type="entry name" value="FAD/NAD-bd_sf"/>
</dbReference>
<reference evidence="5" key="1">
    <citation type="submission" date="2018-01" db="EMBL/GenBank/DDBJ databases">
        <authorList>
            <person name="Li J."/>
        </authorList>
    </citation>
    <scope>NUCLEOTIDE SEQUENCE [LARGE SCALE GENOMIC DNA]</scope>
    <source>
        <strain evidence="5">592</strain>
    </source>
</reference>
<evidence type="ECO:0000313" key="4">
    <source>
        <dbReference type="EMBL" id="AWB92880.1"/>
    </source>
</evidence>
<keyword evidence="5" id="KW-1185">Reference proteome</keyword>
<name>A0A2S0WNN1_9ACTN</name>
<proteinExistence type="predicted"/>
<evidence type="ECO:0000313" key="5">
    <source>
        <dbReference type="Proteomes" id="UP000244384"/>
    </source>
</evidence>
<dbReference type="PRINTS" id="PR00368">
    <property type="entry name" value="FADPNR"/>
</dbReference>
<dbReference type="KEGG" id="aez:C3E78_12070"/>
<evidence type="ECO:0000256" key="2">
    <source>
        <dbReference type="ARBA" id="ARBA00023002"/>
    </source>
</evidence>
<sequence length="304" mass="31596">MQPTHDVIIIGGGAAGLSAALVLGAARRSVALVDAGAPRNAAAAHLHGFLSRDGADPAELLAVGRDEVRRYGVDLVEDTVTAALPKDGAFAVELAHGDPLVAPRIVLAVGTTDSLPNLPGLREGWGDDVLHCPYCHGHEVADRRIVILATHPGSAHQAHMVRQWSDDVTLLTNEVAELDADARAALERRGIRVVDGAVAQVDRADGALTGVRLTDGTRVPADALFLVPRMEPPSFLVERLDLATEDTPMGPAVRTHDNGRTNVAGVWAAGNCADPSAQVVTAASDGTLAGMDVNADMVDEDCAA</sequence>
<dbReference type="Gene3D" id="3.50.50.60">
    <property type="entry name" value="FAD/NAD(P)-binding domain"/>
    <property type="match status" value="2"/>
</dbReference>
<keyword evidence="1" id="KW-0285">Flavoprotein</keyword>
<dbReference type="InterPro" id="IPR023753">
    <property type="entry name" value="FAD/NAD-binding_dom"/>
</dbReference>
<evidence type="ECO:0000256" key="3">
    <source>
        <dbReference type="ARBA" id="ARBA00048132"/>
    </source>
</evidence>
<organism evidence="4 5">
    <name type="scientific">Aeromicrobium chenweiae</name>
    <dbReference type="NCBI Taxonomy" id="2079793"/>
    <lineage>
        <taxon>Bacteria</taxon>
        <taxon>Bacillati</taxon>
        <taxon>Actinomycetota</taxon>
        <taxon>Actinomycetes</taxon>
        <taxon>Propionibacteriales</taxon>
        <taxon>Nocardioidaceae</taxon>
        <taxon>Aeromicrobium</taxon>
    </lineage>
</organism>
<accession>A0A2S0WNN1</accession>
<dbReference type="OrthoDB" id="9786503at2"/>
<dbReference type="EMBL" id="CP026952">
    <property type="protein sequence ID" value="AWB92880.1"/>
    <property type="molecule type" value="Genomic_DNA"/>
</dbReference>
<accession>A0A5F2EW78</accession>
<dbReference type="Proteomes" id="UP000244384">
    <property type="component" value="Chromosome"/>
</dbReference>
<dbReference type="Pfam" id="PF07992">
    <property type="entry name" value="Pyr_redox_2"/>
    <property type="match status" value="1"/>
</dbReference>
<gene>
    <name evidence="4" type="ORF">C3E78_12070</name>
</gene>
<keyword evidence="2" id="KW-0560">Oxidoreductase</keyword>
<dbReference type="RefSeq" id="WP_108578702.1">
    <property type="nucleotide sequence ID" value="NZ_CP026952.1"/>
</dbReference>
<dbReference type="AlphaFoldDB" id="A0A2S0WNN1"/>
<dbReference type="SUPFAM" id="SSF51905">
    <property type="entry name" value="FAD/NAD(P)-binding domain"/>
    <property type="match status" value="1"/>
</dbReference>
<protein>
    <submittedName>
        <fullName evidence="4">Thioredoxin reductase</fullName>
    </submittedName>
</protein>
<dbReference type="PANTHER" id="PTHR48105">
    <property type="entry name" value="THIOREDOXIN REDUCTASE 1-RELATED-RELATED"/>
    <property type="match status" value="1"/>
</dbReference>
<comment type="catalytic activity">
    <reaction evidence="3">
        <text>[thioredoxin]-dithiol + NADP(+) = [thioredoxin]-disulfide + NADPH + H(+)</text>
        <dbReference type="Rhea" id="RHEA:20345"/>
        <dbReference type="Rhea" id="RHEA-COMP:10698"/>
        <dbReference type="Rhea" id="RHEA-COMP:10700"/>
        <dbReference type="ChEBI" id="CHEBI:15378"/>
        <dbReference type="ChEBI" id="CHEBI:29950"/>
        <dbReference type="ChEBI" id="CHEBI:50058"/>
        <dbReference type="ChEBI" id="CHEBI:57783"/>
        <dbReference type="ChEBI" id="CHEBI:58349"/>
        <dbReference type="EC" id="1.8.1.9"/>
    </reaction>
</comment>